<name>A0AAW0DM67_9AGAR</name>
<dbReference type="Pfam" id="PF00651">
    <property type="entry name" value="BTB"/>
    <property type="match status" value="1"/>
</dbReference>
<dbReference type="InterPro" id="IPR000210">
    <property type="entry name" value="BTB/POZ_dom"/>
</dbReference>
<gene>
    <name evidence="3" type="ORF">R3P38DRAFT_2852462</name>
</gene>
<evidence type="ECO:0000256" key="1">
    <source>
        <dbReference type="SAM" id="MobiDB-lite"/>
    </source>
</evidence>
<evidence type="ECO:0000313" key="3">
    <source>
        <dbReference type="EMBL" id="KAK7053841.1"/>
    </source>
</evidence>
<feature type="domain" description="BTB" evidence="2">
    <location>
        <begin position="25"/>
        <end position="92"/>
    </location>
</feature>
<dbReference type="EMBL" id="JAWWNJ010000006">
    <property type="protein sequence ID" value="KAK7053841.1"/>
    <property type="molecule type" value="Genomic_DNA"/>
</dbReference>
<accession>A0AAW0DM67</accession>
<reference evidence="3 4" key="1">
    <citation type="journal article" date="2024" name="J Genomics">
        <title>Draft genome sequencing and assembly of Favolaschia claudopus CIRM-BRFM 2984 isolated from oak limbs.</title>
        <authorList>
            <person name="Navarro D."/>
            <person name="Drula E."/>
            <person name="Chaduli D."/>
            <person name="Cazenave R."/>
            <person name="Ahrendt S."/>
            <person name="Wang J."/>
            <person name="Lipzen A."/>
            <person name="Daum C."/>
            <person name="Barry K."/>
            <person name="Grigoriev I.V."/>
            <person name="Favel A."/>
            <person name="Rosso M.N."/>
            <person name="Martin F."/>
        </authorList>
    </citation>
    <scope>NUCLEOTIDE SEQUENCE [LARGE SCALE GENOMIC DNA]</scope>
    <source>
        <strain evidence="3 4">CIRM-BRFM 2984</strain>
    </source>
</reference>
<dbReference type="Gene3D" id="3.30.710.10">
    <property type="entry name" value="Potassium Channel Kv1.1, Chain A"/>
    <property type="match status" value="1"/>
</dbReference>
<dbReference type="Proteomes" id="UP001362999">
    <property type="component" value="Unassembled WGS sequence"/>
</dbReference>
<dbReference type="CDD" id="cd18186">
    <property type="entry name" value="BTB_POZ_ZBTB_KLHL-like"/>
    <property type="match status" value="1"/>
</dbReference>
<keyword evidence="4" id="KW-1185">Reference proteome</keyword>
<evidence type="ECO:0000259" key="2">
    <source>
        <dbReference type="PROSITE" id="PS50097"/>
    </source>
</evidence>
<evidence type="ECO:0000313" key="4">
    <source>
        <dbReference type="Proteomes" id="UP001362999"/>
    </source>
</evidence>
<dbReference type="AlphaFoldDB" id="A0AAW0DM67"/>
<comment type="caution">
    <text evidence="3">The sequence shown here is derived from an EMBL/GenBank/DDBJ whole genome shotgun (WGS) entry which is preliminary data.</text>
</comment>
<dbReference type="InterPro" id="IPR011333">
    <property type="entry name" value="SKP1/BTB/POZ_sf"/>
</dbReference>
<dbReference type="SMART" id="SM00225">
    <property type="entry name" value="BTB"/>
    <property type="match status" value="1"/>
</dbReference>
<proteinExistence type="predicted"/>
<protein>
    <recommendedName>
        <fullName evidence="2">BTB domain-containing protein</fullName>
    </recommendedName>
</protein>
<organism evidence="3 4">
    <name type="scientific">Favolaschia claudopus</name>
    <dbReference type="NCBI Taxonomy" id="2862362"/>
    <lineage>
        <taxon>Eukaryota</taxon>
        <taxon>Fungi</taxon>
        <taxon>Dikarya</taxon>
        <taxon>Basidiomycota</taxon>
        <taxon>Agaricomycotina</taxon>
        <taxon>Agaricomycetes</taxon>
        <taxon>Agaricomycetidae</taxon>
        <taxon>Agaricales</taxon>
        <taxon>Marasmiineae</taxon>
        <taxon>Mycenaceae</taxon>
        <taxon>Favolaschia</taxon>
    </lineage>
</organism>
<sequence length="340" mass="37919">MAALEEPIPDAGHPFSPTSNEDYPPDVILRSNDKVDFHVHKAILAFASNFFKNMFSFPEPTGGEANIVKDGKPVVPLHEFSAVIRILLTLIYPRIICTGDFLDLDGVDAAYKAADFYQLSGGQQLLEQLLEEPRFLDKQPHRVFAIACHRGLEKQAKVAAMATLRLRYFVPDSTVPEFQHIPTAKLHQLLQFRAKCSNAMIELLEPLASIVHAAQYSEPLGPDGPFERVWWRNEDHGPGCGPTWVDGPPEYLDPPGHWVQPPWWFCAHIANVKKLAEICPGLEFVCAALRTIEEPILKSMSTCPTCLNGAQSSLSLLIEHVESVATQTQQRLLAEYTFAN</sequence>
<feature type="region of interest" description="Disordered" evidence="1">
    <location>
        <begin position="1"/>
        <end position="23"/>
    </location>
</feature>
<dbReference type="PROSITE" id="PS50097">
    <property type="entry name" value="BTB"/>
    <property type="match status" value="1"/>
</dbReference>
<dbReference type="SUPFAM" id="SSF54695">
    <property type="entry name" value="POZ domain"/>
    <property type="match status" value="1"/>
</dbReference>